<dbReference type="Pfam" id="PF01252">
    <property type="entry name" value="Peptidase_A8"/>
    <property type="match status" value="1"/>
</dbReference>
<dbReference type="PRINTS" id="PR00781">
    <property type="entry name" value="LIPOSIGPTASE"/>
</dbReference>
<evidence type="ECO:0000256" key="3">
    <source>
        <dbReference type="ARBA" id="ARBA00022670"/>
    </source>
</evidence>
<dbReference type="PANTHER" id="PTHR33695">
    <property type="entry name" value="LIPOPROTEIN SIGNAL PEPTIDASE"/>
    <property type="match status" value="1"/>
</dbReference>
<feature type="transmembrane region" description="Helical" evidence="9">
    <location>
        <begin position="95"/>
        <end position="113"/>
    </location>
</feature>
<evidence type="ECO:0000256" key="9">
    <source>
        <dbReference type="HAMAP-Rule" id="MF_00161"/>
    </source>
</evidence>
<evidence type="ECO:0000256" key="4">
    <source>
        <dbReference type="ARBA" id="ARBA00022692"/>
    </source>
</evidence>
<feature type="active site" evidence="9">
    <location>
        <position position="141"/>
    </location>
</feature>
<evidence type="ECO:0000256" key="7">
    <source>
        <dbReference type="ARBA" id="ARBA00022989"/>
    </source>
</evidence>
<feature type="transmembrane region" description="Helical" evidence="9">
    <location>
        <begin position="70"/>
        <end position="89"/>
    </location>
</feature>
<evidence type="ECO:0000256" key="6">
    <source>
        <dbReference type="ARBA" id="ARBA00022801"/>
    </source>
</evidence>
<dbReference type="HAMAP" id="MF_00161">
    <property type="entry name" value="LspA"/>
    <property type="match status" value="1"/>
</dbReference>
<reference evidence="12 13" key="1">
    <citation type="submission" date="2016-10" db="EMBL/GenBank/DDBJ databases">
        <authorList>
            <person name="de Groot N.N."/>
        </authorList>
    </citation>
    <scope>NUCLEOTIDE SEQUENCE [LARGE SCALE GENOMIC DNA]</scope>
    <source>
        <strain evidence="12 13">A52C2</strain>
    </source>
</reference>
<dbReference type="PROSITE" id="PS00855">
    <property type="entry name" value="SPASE_II"/>
    <property type="match status" value="1"/>
</dbReference>
<keyword evidence="7 9" id="KW-1133">Transmembrane helix</keyword>
<evidence type="ECO:0000256" key="10">
    <source>
        <dbReference type="RuleBase" id="RU000594"/>
    </source>
</evidence>
<dbReference type="UniPathway" id="UPA00665"/>
<feature type="active site" evidence="9">
    <location>
        <position position="123"/>
    </location>
</feature>
<accession>A0A1H8ZKW9</accession>
<keyword evidence="4 9" id="KW-0812">Transmembrane</keyword>
<evidence type="ECO:0000313" key="13">
    <source>
        <dbReference type="Proteomes" id="UP000199647"/>
    </source>
</evidence>
<comment type="catalytic activity">
    <reaction evidence="9 10">
        <text>Release of signal peptides from bacterial membrane prolipoproteins. Hydrolyzes -Xaa-Yaa-Zaa-|-(S,diacylglyceryl)Cys-, in which Xaa is hydrophobic (preferably Leu), and Yaa (Ala or Ser) and Zaa (Gly or Ala) have small, neutral side chains.</text>
        <dbReference type="EC" id="3.4.23.36"/>
    </reaction>
</comment>
<evidence type="ECO:0000256" key="5">
    <source>
        <dbReference type="ARBA" id="ARBA00022750"/>
    </source>
</evidence>
<dbReference type="RefSeq" id="WP_092494708.1">
    <property type="nucleotide sequence ID" value="NZ_FOFG01000001.1"/>
</dbReference>
<keyword evidence="6 9" id="KW-0378">Hydrolase</keyword>
<evidence type="ECO:0000256" key="2">
    <source>
        <dbReference type="ARBA" id="ARBA00022475"/>
    </source>
</evidence>
<keyword evidence="2 9" id="KW-1003">Cell membrane</keyword>
<dbReference type="PANTHER" id="PTHR33695:SF1">
    <property type="entry name" value="LIPOPROTEIN SIGNAL PEPTIDASE"/>
    <property type="match status" value="1"/>
</dbReference>
<evidence type="ECO:0000256" key="1">
    <source>
        <dbReference type="ARBA" id="ARBA00006139"/>
    </source>
</evidence>
<keyword evidence="3 9" id="KW-0645">Protease</keyword>
<comment type="pathway">
    <text evidence="9">Protein modification; lipoprotein biosynthesis (signal peptide cleavage).</text>
</comment>
<gene>
    <name evidence="9" type="primary">lspA</name>
    <name evidence="12" type="ORF">SAMN05216548_101180</name>
</gene>
<keyword evidence="5 9" id="KW-0064">Aspartyl protease</keyword>
<dbReference type="Proteomes" id="UP000199647">
    <property type="component" value="Unassembled WGS sequence"/>
</dbReference>
<dbReference type="InterPro" id="IPR001872">
    <property type="entry name" value="Peptidase_A8"/>
</dbReference>
<dbReference type="AlphaFoldDB" id="A0A1H8ZKW9"/>
<comment type="function">
    <text evidence="9 10">This protein specifically catalyzes the removal of signal peptides from prolipoproteins.</text>
</comment>
<comment type="subcellular location">
    <subcellularLocation>
        <location evidence="9">Cell membrane</location>
        <topology evidence="9">Multi-pass membrane protein</topology>
    </subcellularLocation>
</comment>
<dbReference type="EC" id="3.4.23.36" evidence="9"/>
<dbReference type="GO" id="GO:0004190">
    <property type="term" value="F:aspartic-type endopeptidase activity"/>
    <property type="evidence" value="ECO:0007669"/>
    <property type="project" value="UniProtKB-UniRule"/>
</dbReference>
<dbReference type="STRING" id="1855383.SAMN05216548_101180"/>
<dbReference type="NCBIfam" id="TIGR00077">
    <property type="entry name" value="lspA"/>
    <property type="match status" value="1"/>
</dbReference>
<organism evidence="12 13">
    <name type="scientific">Faunimonas pinastri</name>
    <dbReference type="NCBI Taxonomy" id="1855383"/>
    <lineage>
        <taxon>Bacteria</taxon>
        <taxon>Pseudomonadati</taxon>
        <taxon>Pseudomonadota</taxon>
        <taxon>Alphaproteobacteria</taxon>
        <taxon>Hyphomicrobiales</taxon>
        <taxon>Afifellaceae</taxon>
        <taxon>Faunimonas</taxon>
    </lineage>
</organism>
<dbReference type="GO" id="GO:0006508">
    <property type="term" value="P:proteolysis"/>
    <property type="evidence" value="ECO:0007669"/>
    <property type="project" value="UniProtKB-KW"/>
</dbReference>
<comment type="caution">
    <text evidence="9">Lacks conserved residue(s) required for the propagation of feature annotation.</text>
</comment>
<feature type="transmembrane region" description="Helical" evidence="9">
    <location>
        <begin position="134"/>
        <end position="156"/>
    </location>
</feature>
<evidence type="ECO:0000256" key="8">
    <source>
        <dbReference type="ARBA" id="ARBA00023136"/>
    </source>
</evidence>
<proteinExistence type="inferred from homology"/>
<keyword evidence="13" id="KW-1185">Reference proteome</keyword>
<comment type="similarity">
    <text evidence="1 9 11">Belongs to the peptidase A8 family.</text>
</comment>
<dbReference type="OrthoDB" id="9810259at2"/>
<name>A0A1H8ZKW9_9HYPH</name>
<sequence length="166" mass="18290">MKLSFRGPQAWGLLVALVGLALDQLHKWWMVGSFDLADRGRVALLPWLDMVMTWNHGVSYGLFTQDSTGGRYALIAVGVLGTLAFLWWLATTNRVLPALSLGLIAGGALSNAIDRLHYGAVADFFLFHVGSFQWYVFNLADVWICAGVVGMALSWMTERRENATVA</sequence>
<evidence type="ECO:0000256" key="11">
    <source>
        <dbReference type="RuleBase" id="RU004181"/>
    </source>
</evidence>
<dbReference type="GO" id="GO:0005886">
    <property type="term" value="C:plasma membrane"/>
    <property type="evidence" value="ECO:0007669"/>
    <property type="project" value="UniProtKB-SubCell"/>
</dbReference>
<keyword evidence="8 9" id="KW-0472">Membrane</keyword>
<protein>
    <recommendedName>
        <fullName evidence="9">Lipoprotein signal peptidase</fullName>
        <ecNumber evidence="9">3.4.23.36</ecNumber>
    </recommendedName>
    <alternativeName>
        <fullName evidence="9">Prolipoprotein signal peptidase</fullName>
    </alternativeName>
    <alternativeName>
        <fullName evidence="9">Signal peptidase II</fullName>
        <shortName evidence="9">SPase II</shortName>
    </alternativeName>
</protein>
<dbReference type="EMBL" id="FOFG01000001">
    <property type="protein sequence ID" value="SEP64903.1"/>
    <property type="molecule type" value="Genomic_DNA"/>
</dbReference>
<evidence type="ECO:0000313" key="12">
    <source>
        <dbReference type="EMBL" id="SEP64903.1"/>
    </source>
</evidence>